<reference evidence="12 13" key="1">
    <citation type="journal article" date="2018" name="Sci. Data">
        <title>The draft genome sequence of cork oak.</title>
        <authorList>
            <person name="Ramos A.M."/>
            <person name="Usie A."/>
            <person name="Barbosa P."/>
            <person name="Barros P.M."/>
            <person name="Capote T."/>
            <person name="Chaves I."/>
            <person name="Simoes F."/>
            <person name="Abreu I."/>
            <person name="Carrasquinho I."/>
            <person name="Faro C."/>
            <person name="Guimaraes J.B."/>
            <person name="Mendonca D."/>
            <person name="Nobrega F."/>
            <person name="Rodrigues L."/>
            <person name="Saibo N.J.M."/>
            <person name="Varela M.C."/>
            <person name="Egas C."/>
            <person name="Matos J."/>
            <person name="Miguel C.M."/>
            <person name="Oliveira M.M."/>
            <person name="Ricardo C.P."/>
            <person name="Goncalves S."/>
        </authorList>
    </citation>
    <scope>NUCLEOTIDE SEQUENCE [LARGE SCALE GENOMIC DNA]</scope>
    <source>
        <strain evidence="13">cv. HL8</strain>
    </source>
</reference>
<keyword evidence="9" id="KW-0408">Iron</keyword>
<keyword evidence="7" id="KW-0479">Metal-binding</keyword>
<dbReference type="PANTHER" id="PTHR31517:SF84">
    <property type="entry name" value="PEROXIDASE"/>
    <property type="match status" value="1"/>
</dbReference>
<feature type="domain" description="Plant heme peroxidase family profile" evidence="11">
    <location>
        <begin position="27"/>
        <end position="143"/>
    </location>
</feature>
<evidence type="ECO:0000256" key="4">
    <source>
        <dbReference type="ARBA" id="ARBA00012313"/>
    </source>
</evidence>
<evidence type="ECO:0000256" key="8">
    <source>
        <dbReference type="ARBA" id="ARBA00023002"/>
    </source>
</evidence>
<evidence type="ECO:0000313" key="13">
    <source>
        <dbReference type="Proteomes" id="UP000237347"/>
    </source>
</evidence>
<dbReference type="InterPro" id="IPR002016">
    <property type="entry name" value="Haem_peroxidase"/>
</dbReference>
<dbReference type="GO" id="GO:0046872">
    <property type="term" value="F:metal ion binding"/>
    <property type="evidence" value="ECO:0007669"/>
    <property type="project" value="UniProtKB-KW"/>
</dbReference>
<evidence type="ECO:0000259" key="11">
    <source>
        <dbReference type="PROSITE" id="PS50873"/>
    </source>
</evidence>
<dbReference type="EC" id="1.11.1.7" evidence="4"/>
<proteinExistence type="predicted"/>
<dbReference type="SUPFAM" id="SSF48113">
    <property type="entry name" value="Heme-dependent peroxidases"/>
    <property type="match status" value="1"/>
</dbReference>
<dbReference type="PROSITE" id="PS50873">
    <property type="entry name" value="PEROXIDASE_4"/>
    <property type="match status" value="1"/>
</dbReference>
<comment type="cofactor">
    <cofactor evidence="3">
        <name>heme b</name>
        <dbReference type="ChEBI" id="CHEBI:60344"/>
    </cofactor>
</comment>
<evidence type="ECO:0000256" key="3">
    <source>
        <dbReference type="ARBA" id="ARBA00001970"/>
    </source>
</evidence>
<comment type="caution">
    <text evidence="12">The sequence shown here is derived from an EMBL/GenBank/DDBJ whole genome shotgun (WGS) entry which is preliminary data.</text>
</comment>
<dbReference type="EMBL" id="PKMF04000788">
    <property type="protein sequence ID" value="KAK7819319.1"/>
    <property type="molecule type" value="Genomic_DNA"/>
</dbReference>
<evidence type="ECO:0000256" key="10">
    <source>
        <dbReference type="PIRSR" id="PIRSR600823-5"/>
    </source>
</evidence>
<evidence type="ECO:0000256" key="7">
    <source>
        <dbReference type="ARBA" id="ARBA00022723"/>
    </source>
</evidence>
<dbReference type="GO" id="GO:0140825">
    <property type="term" value="F:lactoperoxidase activity"/>
    <property type="evidence" value="ECO:0007669"/>
    <property type="project" value="UniProtKB-EC"/>
</dbReference>
<keyword evidence="6" id="KW-0349">Heme</keyword>
<sequence>MDFAWAMMKMSGLNVLTRSQGLTPHLFALRGFDGGAIVNLLGAPNIGKIGCEFIQKRLSDFKGTGQPEPTVASDFLTEMRIRCQDTDQQFLANENIARLVRAYALNDGSNFRMDFSWAMMKMSVLNVLTGFPGQVRQNCSLPMVIY</sequence>
<keyword evidence="10" id="KW-1015">Disulfide bond</keyword>
<protein>
    <recommendedName>
        <fullName evidence="4">peroxidase</fullName>
        <ecNumber evidence="4">1.11.1.7</ecNumber>
    </recommendedName>
</protein>
<evidence type="ECO:0000256" key="6">
    <source>
        <dbReference type="ARBA" id="ARBA00022617"/>
    </source>
</evidence>
<keyword evidence="13" id="KW-1185">Reference proteome</keyword>
<evidence type="ECO:0000256" key="5">
    <source>
        <dbReference type="ARBA" id="ARBA00022559"/>
    </source>
</evidence>
<evidence type="ECO:0000256" key="2">
    <source>
        <dbReference type="ARBA" id="ARBA00001913"/>
    </source>
</evidence>
<dbReference type="InterPro" id="IPR010255">
    <property type="entry name" value="Haem_peroxidase_sf"/>
</dbReference>
<dbReference type="Proteomes" id="UP000237347">
    <property type="component" value="Unassembled WGS sequence"/>
</dbReference>
<dbReference type="GO" id="GO:0020037">
    <property type="term" value="F:heme binding"/>
    <property type="evidence" value="ECO:0007669"/>
    <property type="project" value="InterPro"/>
</dbReference>
<dbReference type="AlphaFoldDB" id="A0AAW0IXD9"/>
<evidence type="ECO:0000256" key="9">
    <source>
        <dbReference type="ARBA" id="ARBA00023004"/>
    </source>
</evidence>
<organism evidence="12 13">
    <name type="scientific">Quercus suber</name>
    <name type="common">Cork oak</name>
    <dbReference type="NCBI Taxonomy" id="58331"/>
    <lineage>
        <taxon>Eukaryota</taxon>
        <taxon>Viridiplantae</taxon>
        <taxon>Streptophyta</taxon>
        <taxon>Embryophyta</taxon>
        <taxon>Tracheophyta</taxon>
        <taxon>Spermatophyta</taxon>
        <taxon>Magnoliopsida</taxon>
        <taxon>eudicotyledons</taxon>
        <taxon>Gunneridae</taxon>
        <taxon>Pentapetalae</taxon>
        <taxon>rosids</taxon>
        <taxon>fabids</taxon>
        <taxon>Fagales</taxon>
        <taxon>Fagaceae</taxon>
        <taxon>Quercus</taxon>
    </lineage>
</organism>
<keyword evidence="8" id="KW-0560">Oxidoreductase</keyword>
<dbReference type="Gene3D" id="1.10.420.10">
    <property type="entry name" value="Peroxidase, domain 2"/>
    <property type="match status" value="2"/>
</dbReference>
<dbReference type="GO" id="GO:0006979">
    <property type="term" value="P:response to oxidative stress"/>
    <property type="evidence" value="ECO:0007669"/>
    <property type="project" value="InterPro"/>
</dbReference>
<comment type="catalytic activity">
    <reaction evidence="1">
        <text>2 a phenolic donor + H2O2 = 2 a phenolic radical donor + 2 H2O</text>
        <dbReference type="Rhea" id="RHEA:56136"/>
        <dbReference type="ChEBI" id="CHEBI:15377"/>
        <dbReference type="ChEBI" id="CHEBI:16240"/>
        <dbReference type="ChEBI" id="CHEBI:139520"/>
        <dbReference type="ChEBI" id="CHEBI:139521"/>
        <dbReference type="EC" id="1.11.1.7"/>
    </reaction>
</comment>
<dbReference type="InterPro" id="IPR000823">
    <property type="entry name" value="Peroxidase_pln"/>
</dbReference>
<feature type="disulfide bond" evidence="10">
    <location>
        <begin position="51"/>
        <end position="83"/>
    </location>
</feature>
<comment type="cofactor">
    <cofactor evidence="2">
        <name>Ca(2+)</name>
        <dbReference type="ChEBI" id="CHEBI:29108"/>
    </cofactor>
</comment>
<accession>A0AAW0IXD9</accession>
<evidence type="ECO:0000313" key="12">
    <source>
        <dbReference type="EMBL" id="KAK7819319.1"/>
    </source>
</evidence>
<gene>
    <name evidence="12" type="primary">PER61_4</name>
    <name evidence="12" type="ORF">CFP56_040434</name>
</gene>
<dbReference type="PANTHER" id="PTHR31517">
    <property type="match status" value="1"/>
</dbReference>
<evidence type="ECO:0000256" key="1">
    <source>
        <dbReference type="ARBA" id="ARBA00000189"/>
    </source>
</evidence>
<keyword evidence="5 12" id="KW-0575">Peroxidase</keyword>
<dbReference type="Gene3D" id="1.10.520.10">
    <property type="match status" value="1"/>
</dbReference>
<name>A0AAW0IXD9_QUESU</name>